<dbReference type="GO" id="GO:0019134">
    <property type="term" value="F:glucosamine-1-phosphate N-acetyltransferase activity"/>
    <property type="evidence" value="ECO:0007669"/>
    <property type="project" value="UniProtKB-UniRule"/>
</dbReference>
<evidence type="ECO:0000256" key="14">
    <source>
        <dbReference type="ARBA" id="ARBA00048247"/>
    </source>
</evidence>
<comment type="catalytic activity">
    <reaction evidence="14 17">
        <text>alpha-D-glucosamine 1-phosphate + acetyl-CoA = N-acetyl-alpha-D-glucosamine 1-phosphate + CoA + H(+)</text>
        <dbReference type="Rhea" id="RHEA:13725"/>
        <dbReference type="ChEBI" id="CHEBI:15378"/>
        <dbReference type="ChEBI" id="CHEBI:57287"/>
        <dbReference type="ChEBI" id="CHEBI:57288"/>
        <dbReference type="ChEBI" id="CHEBI:57776"/>
        <dbReference type="ChEBI" id="CHEBI:58516"/>
        <dbReference type="EC" id="2.3.1.157"/>
    </reaction>
</comment>
<dbReference type="EC" id="2.7.7.23" evidence="17"/>
<gene>
    <name evidence="17 20" type="primary">glmU</name>
    <name evidence="20" type="ORF">NOR51B_2519</name>
</gene>
<name>B8KUC8_9GAMM</name>
<dbReference type="PANTHER" id="PTHR43584:SF3">
    <property type="entry name" value="BIFUNCTIONAL PROTEIN GLMU"/>
    <property type="match status" value="1"/>
</dbReference>
<dbReference type="Gene3D" id="3.90.550.10">
    <property type="entry name" value="Spore Coat Polysaccharide Biosynthesis Protein SpsA, Chain A"/>
    <property type="match status" value="1"/>
</dbReference>
<feature type="binding site" evidence="17">
    <location>
        <begin position="7"/>
        <end position="10"/>
    </location>
    <ligand>
        <name>UDP-N-acetyl-alpha-D-glucosamine</name>
        <dbReference type="ChEBI" id="CHEBI:57705"/>
    </ligand>
</feature>
<dbReference type="GO" id="GO:0016020">
    <property type="term" value="C:membrane"/>
    <property type="evidence" value="ECO:0007669"/>
    <property type="project" value="GOC"/>
</dbReference>
<feature type="binding site" evidence="17">
    <location>
        <position position="418"/>
    </location>
    <ligand>
        <name>acetyl-CoA</name>
        <dbReference type="ChEBI" id="CHEBI:57288"/>
    </ligand>
</feature>
<feature type="region of interest" description="Linker" evidence="17">
    <location>
        <begin position="225"/>
        <end position="245"/>
    </location>
</feature>
<feature type="domain" description="MobA-like NTP transferase" evidence="18">
    <location>
        <begin position="4"/>
        <end position="123"/>
    </location>
</feature>
<evidence type="ECO:0000256" key="10">
    <source>
        <dbReference type="ARBA" id="ARBA00022984"/>
    </source>
</evidence>
<evidence type="ECO:0000256" key="9">
    <source>
        <dbReference type="ARBA" id="ARBA00022960"/>
    </source>
</evidence>
<dbReference type="GO" id="GO:0000902">
    <property type="term" value="P:cell morphogenesis"/>
    <property type="evidence" value="ECO:0007669"/>
    <property type="project" value="UniProtKB-UniRule"/>
</dbReference>
<feature type="binding site" evidence="17">
    <location>
        <position position="149"/>
    </location>
    <ligand>
        <name>UDP-N-acetyl-alpha-D-glucosamine</name>
        <dbReference type="ChEBI" id="CHEBI:57705"/>
    </ligand>
</feature>
<feature type="region of interest" description="N-acetyltransferase" evidence="17">
    <location>
        <begin position="246"/>
        <end position="455"/>
    </location>
</feature>
<comment type="pathway">
    <text evidence="17">Nucleotide-sugar biosynthesis; UDP-N-acetyl-alpha-D-glucosamine biosynthesis; N-acetyl-alpha-D-glucosamine 1-phosphate from alpha-D-glucosamine 6-phosphate (route II): step 2/2.</text>
</comment>
<evidence type="ECO:0000256" key="12">
    <source>
        <dbReference type="ARBA" id="ARBA00023315"/>
    </source>
</evidence>
<comment type="similarity">
    <text evidence="1 17">In the C-terminal section; belongs to the transferase hexapeptide repeat family.</text>
</comment>
<feature type="binding site" evidence="17">
    <location>
        <position position="164"/>
    </location>
    <ligand>
        <name>UDP-N-acetyl-alpha-D-glucosamine</name>
        <dbReference type="ChEBI" id="CHEBI:57705"/>
    </ligand>
</feature>
<dbReference type="InterPro" id="IPR005882">
    <property type="entry name" value="Bifunctional_GlmU"/>
</dbReference>
<evidence type="ECO:0000259" key="19">
    <source>
        <dbReference type="Pfam" id="PF25087"/>
    </source>
</evidence>
<feature type="binding site" evidence="17">
    <location>
        <position position="375"/>
    </location>
    <ligand>
        <name>acetyl-CoA</name>
        <dbReference type="ChEBI" id="CHEBI:57288"/>
    </ligand>
</feature>
<keyword evidence="11 17" id="KW-0511">Multifunctional enzyme</keyword>
<keyword evidence="12 17" id="KW-0012">Acyltransferase</keyword>
<protein>
    <recommendedName>
        <fullName evidence="17">Bifunctional protein GlmU</fullName>
    </recommendedName>
    <domain>
        <recommendedName>
            <fullName evidence="17">UDP-N-acetylglucosamine pyrophosphorylase</fullName>
            <ecNumber evidence="17">2.7.7.23</ecNumber>
        </recommendedName>
        <alternativeName>
            <fullName evidence="17">N-acetylglucosamine-1-phosphate uridyltransferase</fullName>
        </alternativeName>
    </domain>
    <domain>
        <recommendedName>
            <fullName evidence="17">Glucosamine-1-phosphate N-acetyltransferase</fullName>
            <ecNumber evidence="17">2.3.1.157</ecNumber>
        </recommendedName>
    </domain>
</protein>
<dbReference type="CDD" id="cd03353">
    <property type="entry name" value="LbH_GlmU_C"/>
    <property type="match status" value="1"/>
</dbReference>
<feature type="binding site" evidence="17">
    <location>
        <position position="435"/>
    </location>
    <ligand>
        <name>acetyl-CoA</name>
        <dbReference type="ChEBI" id="CHEBI:57288"/>
    </ligand>
</feature>
<feature type="binding site" evidence="17">
    <location>
        <position position="328"/>
    </location>
    <ligand>
        <name>UDP-N-acetyl-alpha-D-glucosamine</name>
        <dbReference type="ChEBI" id="CHEBI:57705"/>
    </ligand>
</feature>
<dbReference type="eggNOG" id="COG1207">
    <property type="taxonomic scope" value="Bacteria"/>
</dbReference>
<dbReference type="GO" id="GO:0000287">
    <property type="term" value="F:magnesium ion binding"/>
    <property type="evidence" value="ECO:0007669"/>
    <property type="project" value="UniProtKB-UniRule"/>
</dbReference>
<dbReference type="HOGENOM" id="CLU_029499_15_2_6"/>
<feature type="binding site" evidence="17">
    <location>
        <position position="21"/>
    </location>
    <ligand>
        <name>UDP-N-acetyl-alpha-D-glucosamine</name>
        <dbReference type="ChEBI" id="CHEBI:57705"/>
    </ligand>
</feature>
<dbReference type="Proteomes" id="UP000004699">
    <property type="component" value="Unassembled WGS sequence"/>
</dbReference>
<evidence type="ECO:0000256" key="3">
    <source>
        <dbReference type="ARBA" id="ARBA00022490"/>
    </source>
</evidence>
<comment type="similarity">
    <text evidence="2 17">In the N-terminal section; belongs to the N-acetylglucosamine-1-phosphate uridyltransferase family.</text>
</comment>
<feature type="binding site" evidence="17">
    <location>
        <position position="222"/>
    </location>
    <ligand>
        <name>UDP-N-acetyl-alpha-D-glucosamine</name>
        <dbReference type="ChEBI" id="CHEBI:57705"/>
    </ligand>
</feature>
<feature type="binding site" evidence="17">
    <location>
        <position position="100"/>
    </location>
    <ligand>
        <name>Mg(2+)</name>
        <dbReference type="ChEBI" id="CHEBI:18420"/>
    </ligand>
</feature>
<dbReference type="InterPro" id="IPR025877">
    <property type="entry name" value="MobA-like_NTP_Trfase"/>
</dbReference>
<accession>B8KUC8</accession>
<dbReference type="EMBL" id="DS999411">
    <property type="protein sequence ID" value="EED36567.1"/>
    <property type="molecule type" value="Genomic_DNA"/>
</dbReference>
<evidence type="ECO:0000256" key="15">
    <source>
        <dbReference type="ARBA" id="ARBA00048493"/>
    </source>
</evidence>
<feature type="binding site" evidence="17">
    <location>
        <position position="222"/>
    </location>
    <ligand>
        <name>Mg(2+)</name>
        <dbReference type="ChEBI" id="CHEBI:18420"/>
    </ligand>
</feature>
<comment type="cofactor">
    <cofactor evidence="17">
        <name>Mg(2+)</name>
        <dbReference type="ChEBI" id="CHEBI:18420"/>
    </cofactor>
    <text evidence="17">Binds 1 Mg(2+) ion per subunit.</text>
</comment>
<evidence type="ECO:0000256" key="1">
    <source>
        <dbReference type="ARBA" id="ARBA00007707"/>
    </source>
</evidence>
<evidence type="ECO:0000256" key="4">
    <source>
        <dbReference type="ARBA" id="ARBA00022679"/>
    </source>
</evidence>
<dbReference type="Pfam" id="PF12804">
    <property type="entry name" value="NTP_transf_3"/>
    <property type="match status" value="1"/>
</dbReference>
<evidence type="ECO:0000256" key="8">
    <source>
        <dbReference type="ARBA" id="ARBA00022842"/>
    </source>
</evidence>
<comment type="function">
    <text evidence="16 17">Catalyzes the last two sequential reactions in the de novo biosynthetic pathway for UDP-N-acetylglucosamine (UDP-GlcNAc). The C-terminal domain catalyzes the transfer of acetyl group from acetyl coenzyme A to glucosamine-1-phosphate (GlcN-1-P) to produce N-acetylglucosamine-1-phosphate (GlcNAc-1-P), which is converted into UDP-GlcNAc by the transfer of uridine 5-monophosphate (from uridine 5-triphosphate), a reaction catalyzed by the N-terminal domain.</text>
</comment>
<dbReference type="STRING" id="565045.NOR51B_2519"/>
<evidence type="ECO:0000259" key="18">
    <source>
        <dbReference type="Pfam" id="PF12804"/>
    </source>
</evidence>
<dbReference type="UniPathway" id="UPA00973"/>
<feature type="binding site" evidence="17">
    <location>
        <position position="372"/>
    </location>
    <ligand>
        <name>UDP-N-acetyl-alpha-D-glucosamine</name>
        <dbReference type="ChEBI" id="CHEBI:57705"/>
    </ligand>
</feature>
<dbReference type="InterPro" id="IPR050065">
    <property type="entry name" value="GlmU-like"/>
</dbReference>
<evidence type="ECO:0000256" key="17">
    <source>
        <dbReference type="HAMAP-Rule" id="MF_01631"/>
    </source>
</evidence>
<dbReference type="InterPro" id="IPR038009">
    <property type="entry name" value="GlmU_C_LbH"/>
</dbReference>
<organism evidence="20 21">
    <name type="scientific">Luminiphilus syltensis NOR5-1B</name>
    <dbReference type="NCBI Taxonomy" id="565045"/>
    <lineage>
        <taxon>Bacteria</taxon>
        <taxon>Pseudomonadati</taxon>
        <taxon>Pseudomonadota</taxon>
        <taxon>Gammaproteobacteria</taxon>
        <taxon>Cellvibrionales</taxon>
        <taxon>Halieaceae</taxon>
        <taxon>Luminiphilus</taxon>
    </lineage>
</organism>
<feature type="binding site" evidence="17">
    <location>
        <position position="361"/>
    </location>
    <ligand>
        <name>UDP-N-acetyl-alpha-D-glucosamine</name>
        <dbReference type="ChEBI" id="CHEBI:57705"/>
    </ligand>
</feature>
<dbReference type="HAMAP" id="MF_01631">
    <property type="entry name" value="GlmU"/>
    <property type="match status" value="1"/>
</dbReference>
<sequence>MLEVIILAAGRGSRMHSDLPKVLHTLAGKPMLAHVMETATALSADRVHLVVGHGADQVKAVFADQADCHLQEQQLGTGHAVQQALPHCDPASTVLVLYGDVPLMSATTLSSLIAEAKTSPALLTARLDDPTGYGRVIRDQQGELVCVVEQKDASAEQKRINEVNTGVLAAPADLLADLLAGVDNSNAQGEYYLPDILALSRGRGLPVPIIVTDDVIETQGVNDRAQLEQLERAFQGRLAEDLMRDGVTLLDRCRIDVRGDLQCGRDVTIDANVLFEGRVSLADGVSIGANCVIKDANLGSGTVIRPFSHIDGAVIGANCTIGPYARLRPDTRLGDAVRIGNFVETKKTTLGAGSKANHLAYLGDSTLGESCNVGAGTITCNYDGANKHPTILGDDVFIGSNSTLVAPLTLAGGTFVAAGSTVTRATDADQLAVARARQRNIDGWKKPSKSPKVEE</sequence>
<keyword evidence="10 17" id="KW-0573">Peptidoglycan synthesis</keyword>
<keyword evidence="21" id="KW-1185">Reference proteome</keyword>
<dbReference type="NCBIfam" id="TIGR01173">
    <property type="entry name" value="glmU"/>
    <property type="match status" value="1"/>
</dbReference>
<dbReference type="SUPFAM" id="SSF53448">
    <property type="entry name" value="Nucleotide-diphospho-sugar transferases"/>
    <property type="match status" value="1"/>
</dbReference>
<dbReference type="EC" id="2.3.1.157" evidence="17"/>
<dbReference type="Pfam" id="PF25087">
    <property type="entry name" value="GMPPB_C"/>
    <property type="match status" value="1"/>
</dbReference>
<evidence type="ECO:0000256" key="5">
    <source>
        <dbReference type="ARBA" id="ARBA00022695"/>
    </source>
</evidence>
<dbReference type="SUPFAM" id="SSF51161">
    <property type="entry name" value="Trimeric LpxA-like enzymes"/>
    <property type="match status" value="1"/>
</dbReference>
<evidence type="ECO:0000313" key="20">
    <source>
        <dbReference type="EMBL" id="EED36567.1"/>
    </source>
</evidence>
<dbReference type="InterPro" id="IPR029044">
    <property type="entry name" value="Nucleotide-diphossugar_trans"/>
</dbReference>
<feature type="binding site" evidence="17">
    <location>
        <begin position="381"/>
        <end position="382"/>
    </location>
    <ligand>
        <name>acetyl-CoA</name>
        <dbReference type="ChEBI" id="CHEBI:57288"/>
    </ligand>
</feature>
<comment type="subcellular location">
    <subcellularLocation>
        <location evidence="17">Cytoplasm</location>
    </subcellularLocation>
</comment>
<dbReference type="GO" id="GO:0003977">
    <property type="term" value="F:UDP-N-acetylglucosamine diphosphorylase activity"/>
    <property type="evidence" value="ECO:0007669"/>
    <property type="project" value="UniProtKB-UniRule"/>
</dbReference>
<dbReference type="GO" id="GO:0009245">
    <property type="term" value="P:lipid A biosynthetic process"/>
    <property type="evidence" value="ECO:0007669"/>
    <property type="project" value="UniProtKB-UniRule"/>
</dbReference>
<dbReference type="GO" id="GO:0005737">
    <property type="term" value="C:cytoplasm"/>
    <property type="evidence" value="ECO:0007669"/>
    <property type="project" value="UniProtKB-SubCell"/>
</dbReference>
<evidence type="ECO:0000256" key="11">
    <source>
        <dbReference type="ARBA" id="ARBA00023268"/>
    </source>
</evidence>
<keyword evidence="8 17" id="KW-0460">Magnesium</keyword>
<dbReference type="CDD" id="cd02540">
    <property type="entry name" value="GT2_GlmU_N_bac"/>
    <property type="match status" value="1"/>
</dbReference>
<feature type="binding site" evidence="17">
    <location>
        <position position="134"/>
    </location>
    <ligand>
        <name>UDP-N-acetyl-alpha-D-glucosamine</name>
        <dbReference type="ChEBI" id="CHEBI:57705"/>
    </ligand>
</feature>
<feature type="binding site" evidence="17">
    <location>
        <position position="346"/>
    </location>
    <ligand>
        <name>UDP-N-acetyl-alpha-D-glucosamine</name>
        <dbReference type="ChEBI" id="CHEBI:57705"/>
    </ligand>
</feature>
<keyword evidence="13 17" id="KW-0961">Cell wall biogenesis/degradation</keyword>
<keyword evidence="6 17" id="KW-0479">Metal-binding</keyword>
<comment type="catalytic activity">
    <reaction evidence="15 17">
        <text>N-acetyl-alpha-D-glucosamine 1-phosphate + UTP + H(+) = UDP-N-acetyl-alpha-D-glucosamine + diphosphate</text>
        <dbReference type="Rhea" id="RHEA:13509"/>
        <dbReference type="ChEBI" id="CHEBI:15378"/>
        <dbReference type="ChEBI" id="CHEBI:33019"/>
        <dbReference type="ChEBI" id="CHEBI:46398"/>
        <dbReference type="ChEBI" id="CHEBI:57705"/>
        <dbReference type="ChEBI" id="CHEBI:57776"/>
        <dbReference type="EC" id="2.7.7.23"/>
    </reaction>
</comment>
<evidence type="ECO:0000256" key="16">
    <source>
        <dbReference type="ARBA" id="ARBA00049628"/>
    </source>
</evidence>
<dbReference type="Gene3D" id="2.160.10.10">
    <property type="entry name" value="Hexapeptide repeat proteins"/>
    <property type="match status" value="1"/>
</dbReference>
<feature type="binding site" evidence="17">
    <location>
        <position position="400"/>
    </location>
    <ligand>
        <name>acetyl-CoA</name>
        <dbReference type="ChEBI" id="CHEBI:57288"/>
    </ligand>
</feature>
<comment type="pathway">
    <text evidence="17">Bacterial outer membrane biogenesis; LPS lipid A biosynthesis.</text>
</comment>
<keyword evidence="4 17" id="KW-0808">Transferase</keyword>
<dbReference type="InterPro" id="IPR056729">
    <property type="entry name" value="GMPPB_C"/>
</dbReference>
<dbReference type="GO" id="GO:0009252">
    <property type="term" value="P:peptidoglycan biosynthetic process"/>
    <property type="evidence" value="ECO:0007669"/>
    <property type="project" value="UniProtKB-UniRule"/>
</dbReference>
<keyword evidence="9 17" id="KW-0133">Cell shape</keyword>
<evidence type="ECO:0000256" key="6">
    <source>
        <dbReference type="ARBA" id="ARBA00022723"/>
    </source>
</evidence>
<feature type="active site" description="Proton acceptor" evidence="17">
    <location>
        <position position="358"/>
    </location>
</feature>
<dbReference type="UniPathway" id="UPA00113">
    <property type="reaction ID" value="UER00532"/>
</dbReference>
<dbReference type="GO" id="GO:0006048">
    <property type="term" value="P:UDP-N-acetylglucosamine biosynthetic process"/>
    <property type="evidence" value="ECO:0007669"/>
    <property type="project" value="UniProtKB-UniPathway"/>
</dbReference>
<dbReference type="PANTHER" id="PTHR43584">
    <property type="entry name" value="NUCLEOTIDYL TRANSFERASE"/>
    <property type="match status" value="1"/>
</dbReference>
<feature type="binding site" evidence="17">
    <location>
        <begin position="76"/>
        <end position="77"/>
    </location>
    <ligand>
        <name>UDP-N-acetyl-alpha-D-glucosamine</name>
        <dbReference type="ChEBI" id="CHEBI:57705"/>
    </ligand>
</feature>
<feature type="region of interest" description="Pyrophosphorylase" evidence="17">
    <location>
        <begin position="1"/>
        <end position="224"/>
    </location>
</feature>
<comment type="pathway">
    <text evidence="17">Nucleotide-sugar biosynthesis; UDP-N-acetyl-alpha-D-glucosamine biosynthesis; UDP-N-acetyl-alpha-D-glucosamine from N-acetyl-alpha-D-glucosamine 1-phosphate: step 1/1.</text>
</comment>
<keyword evidence="3 17" id="KW-0963">Cytoplasm</keyword>
<evidence type="ECO:0000256" key="2">
    <source>
        <dbReference type="ARBA" id="ARBA00007947"/>
    </source>
</evidence>
<dbReference type="InterPro" id="IPR011004">
    <property type="entry name" value="Trimer_LpxA-like_sf"/>
</dbReference>
<evidence type="ECO:0000256" key="7">
    <source>
        <dbReference type="ARBA" id="ARBA00022737"/>
    </source>
</evidence>
<dbReference type="GO" id="GO:0071555">
    <property type="term" value="P:cell wall organization"/>
    <property type="evidence" value="ECO:0007669"/>
    <property type="project" value="UniProtKB-KW"/>
</dbReference>
<proteinExistence type="inferred from homology"/>
<dbReference type="OrthoDB" id="9775031at2"/>
<feature type="binding site" evidence="17">
    <location>
        <position position="71"/>
    </location>
    <ligand>
        <name>UDP-N-acetyl-alpha-D-glucosamine</name>
        <dbReference type="ChEBI" id="CHEBI:57705"/>
    </ligand>
</feature>
<keyword evidence="7 17" id="KW-0677">Repeat</keyword>
<evidence type="ECO:0000256" key="13">
    <source>
        <dbReference type="ARBA" id="ARBA00023316"/>
    </source>
</evidence>
<dbReference type="AlphaFoldDB" id="B8KUC8"/>
<feature type="binding site" evidence="17">
    <location>
        <begin position="98"/>
        <end position="100"/>
    </location>
    <ligand>
        <name>UDP-N-acetyl-alpha-D-glucosamine</name>
        <dbReference type="ChEBI" id="CHEBI:57705"/>
    </ligand>
</feature>
<keyword evidence="5 17" id="KW-0548">Nucleotidyltransferase</keyword>
<feature type="domain" description="Mannose-1-phosphate guanyltransferase C-terminal" evidence="19">
    <location>
        <begin position="263"/>
        <end position="340"/>
    </location>
</feature>
<reference evidence="21" key="1">
    <citation type="journal article" date="2013" name="BMC Microbiol.">
        <title>Taxonomy and evolution of bacteriochlorophyll a-containing members of the OM60/NOR5 clade of marine gammaproteobacteria: description of Luminiphilus syltensis gen. nov., sp. nov., reclassification of Haliea rubra as Pseudohaliea rubra gen. nov., comb. nov., and emendation of Chromatocurvus halotolerans.</title>
        <authorList>
            <person name="Spring S."/>
            <person name="Riedel T."/>
            <person name="Sproer C."/>
            <person name="Yan S."/>
            <person name="Harder J."/>
            <person name="Fuchs B.M."/>
        </authorList>
    </citation>
    <scope>NUCLEOTIDE SEQUENCE [LARGE SCALE GENOMIC DNA]</scope>
    <source>
        <strain evidence="21">NOR51-B</strain>
    </source>
</reference>
<dbReference type="RefSeq" id="WP_009021310.1">
    <property type="nucleotide sequence ID" value="NZ_DS999411.1"/>
</dbReference>
<dbReference type="GO" id="GO:0008360">
    <property type="term" value="P:regulation of cell shape"/>
    <property type="evidence" value="ECO:0007669"/>
    <property type="project" value="UniProtKB-KW"/>
</dbReference>
<evidence type="ECO:0000313" key="21">
    <source>
        <dbReference type="Proteomes" id="UP000004699"/>
    </source>
</evidence>
<comment type="subunit">
    <text evidence="17">Homotrimer.</text>
</comment>